<keyword evidence="14" id="KW-1185">Reference proteome</keyword>
<proteinExistence type="inferred from homology"/>
<keyword evidence="3 11" id="KW-0285">Flavoprotein</keyword>
<evidence type="ECO:0000259" key="12">
    <source>
        <dbReference type="Pfam" id="PF01070"/>
    </source>
</evidence>
<dbReference type="Pfam" id="PF01070">
    <property type="entry name" value="FMN_dh"/>
    <property type="match status" value="1"/>
</dbReference>
<dbReference type="GO" id="GO:0005737">
    <property type="term" value="C:cytoplasm"/>
    <property type="evidence" value="ECO:0007669"/>
    <property type="project" value="UniProtKB-SubCell"/>
</dbReference>
<evidence type="ECO:0000313" key="14">
    <source>
        <dbReference type="Proteomes" id="UP000006175"/>
    </source>
</evidence>
<dbReference type="GO" id="GO:0010181">
    <property type="term" value="F:FMN binding"/>
    <property type="evidence" value="ECO:0007669"/>
    <property type="project" value="UniProtKB-UniRule"/>
</dbReference>
<comment type="function">
    <text evidence="11">Involved in the biosynthesis of isoprenoids. Catalyzes the 1,3-allylic rearrangement of the homoallylic substrate isopentenyl (IPP) to its allylic isomer, dimethylallyl diphosphate (DMAPP).</text>
</comment>
<feature type="binding site" evidence="11">
    <location>
        <position position="115"/>
    </location>
    <ligand>
        <name>FMN</name>
        <dbReference type="ChEBI" id="CHEBI:58210"/>
    </ligand>
</feature>
<evidence type="ECO:0000256" key="8">
    <source>
        <dbReference type="ARBA" id="ARBA00023229"/>
    </source>
</evidence>
<dbReference type="SUPFAM" id="SSF51395">
    <property type="entry name" value="FMN-linked oxidoreductases"/>
    <property type="match status" value="1"/>
</dbReference>
<comment type="cofactor">
    <cofactor evidence="11">
        <name>NADPH</name>
        <dbReference type="ChEBI" id="CHEBI:57783"/>
    </cofactor>
</comment>
<evidence type="ECO:0000256" key="4">
    <source>
        <dbReference type="ARBA" id="ARBA00022643"/>
    </source>
</evidence>
<feature type="binding site" evidence="11">
    <location>
        <begin position="316"/>
        <end position="317"/>
    </location>
    <ligand>
        <name>FMN</name>
        <dbReference type="ChEBI" id="CHEBI:58210"/>
    </ligand>
</feature>
<reference evidence="13 14" key="1">
    <citation type="journal article" date="2012" name="J. Bacteriol.">
        <title>Complete Genome Sequence of Desulfurococcus fermentans, a Hyperthermophilic Cellulolytic Crenarchaeon Isolated from a Freshwater Hot Spring in Kamchatka, Russia.</title>
        <authorList>
            <person name="Susanti D."/>
            <person name="Johnson E.F."/>
            <person name="Rodriguez J.R."/>
            <person name="Anderson I."/>
            <person name="Perevalova A.A."/>
            <person name="Kyrpides N."/>
            <person name="Lucas S."/>
            <person name="Han J."/>
            <person name="Lapidus A."/>
            <person name="Cheng J.F."/>
            <person name="Goodwin L."/>
            <person name="Pitluck S."/>
            <person name="Mavrommatis K."/>
            <person name="Peters L."/>
            <person name="Land M.L."/>
            <person name="Hauser L."/>
            <person name="Gopalan V."/>
            <person name="Chan P.P."/>
            <person name="Lowe T.M."/>
            <person name="Atomi H."/>
            <person name="Bonch-Osmolovskaya E.A."/>
            <person name="Woyke T."/>
            <person name="Mukhopadhyay B."/>
        </authorList>
    </citation>
    <scope>NUCLEOTIDE SEQUENCE [LARGE SCALE GENOMIC DNA]</scope>
    <source>
        <strain evidence="13 14">DSM 16532</strain>
    </source>
</reference>
<dbReference type="Gene3D" id="3.20.20.70">
    <property type="entry name" value="Aldolase class I"/>
    <property type="match status" value="1"/>
</dbReference>
<feature type="binding site" evidence="11">
    <location>
        <begin position="85"/>
        <end position="87"/>
    </location>
    <ligand>
        <name>FMN</name>
        <dbReference type="ChEBI" id="CHEBI:58210"/>
    </ligand>
</feature>
<comment type="subcellular location">
    <subcellularLocation>
        <location evidence="11">Cytoplasm</location>
    </subcellularLocation>
</comment>
<feature type="binding site" evidence="11">
    <location>
        <begin position="115"/>
        <end position="117"/>
    </location>
    <ligand>
        <name>substrate</name>
    </ligand>
</feature>
<comment type="caution">
    <text evidence="11">Lacks conserved residue(s) required for the propagation of feature annotation.</text>
</comment>
<dbReference type="EC" id="5.3.3.2" evidence="11"/>
<comment type="cofactor">
    <cofactor evidence="1 11">
        <name>FMN</name>
        <dbReference type="ChEBI" id="CHEBI:58210"/>
    </cofactor>
</comment>
<name>I3XTP2_DESAM</name>
<sequence length="390" mass="43403">MNAKLICWLIYLRKVVLSMDEIQNRKLHHIRLALDPRVDFKDHCSEIYREIQLVHQALPGLDFDEVDVKQVFLGYRLEAPIMITGMTGGHPSLVSINKMLATLAEKKRVAIGVGSQRAIVKSNFSEDVVASYRIVRETARSVPVIGNIGLNTLRDIDTDTVIRLVEVIDADAIAIHLNPAQEVIQPEGDTRFSLDVMDKVKELIASLRKPVIIKEVGNGLSMETVRVFHNIGVKIYDTAGACGTNWALVETLRNQPGSSRYECGLKLSEWGIPTPLSVIETRYVAEDSFIIASGGVWDGFKAAVNIAIGADMVGVAKPILKNILDNGLERAEAYLDNYIFELKTAMFLSGARNIGELRSKPIILGQKIVNMMLQRGIDPHTYLNNTRRMK</sequence>
<feature type="binding site" evidence="11">
    <location>
        <position position="147"/>
    </location>
    <ligand>
        <name>FMN</name>
        <dbReference type="ChEBI" id="CHEBI:58210"/>
    </ligand>
</feature>
<evidence type="ECO:0000256" key="5">
    <source>
        <dbReference type="ARBA" id="ARBA00022723"/>
    </source>
</evidence>
<dbReference type="RefSeq" id="WP_014768203.1">
    <property type="nucleotide sequence ID" value="NC_018001.1"/>
</dbReference>
<evidence type="ECO:0000256" key="1">
    <source>
        <dbReference type="ARBA" id="ARBA00001917"/>
    </source>
</evidence>
<dbReference type="HAMAP" id="MF_00354">
    <property type="entry name" value="Idi_2"/>
    <property type="match status" value="1"/>
</dbReference>
<evidence type="ECO:0000313" key="13">
    <source>
        <dbReference type="EMBL" id="AFL67316.1"/>
    </source>
</evidence>
<keyword evidence="6 11" id="KW-0460">Magnesium</keyword>
<comment type="cofactor">
    <cofactor evidence="11">
        <name>Mg(2+)</name>
        <dbReference type="ChEBI" id="CHEBI:18420"/>
    </cofactor>
</comment>
<feature type="binding site" evidence="11">
    <location>
        <position position="181"/>
    </location>
    <ligand>
        <name>substrate</name>
    </ligand>
</feature>
<dbReference type="CDD" id="cd02811">
    <property type="entry name" value="IDI-2_FMN"/>
    <property type="match status" value="1"/>
</dbReference>
<dbReference type="EMBL" id="CP003321">
    <property type="protein sequence ID" value="AFL67316.1"/>
    <property type="molecule type" value="Genomic_DNA"/>
</dbReference>
<feature type="binding site" evidence="11">
    <location>
        <position position="244"/>
    </location>
    <ligand>
        <name>FMN</name>
        <dbReference type="ChEBI" id="CHEBI:58210"/>
    </ligand>
</feature>
<dbReference type="GO" id="GO:0008299">
    <property type="term" value="P:isoprenoid biosynthetic process"/>
    <property type="evidence" value="ECO:0007669"/>
    <property type="project" value="UniProtKB-UniRule"/>
</dbReference>
<dbReference type="PANTHER" id="PTHR43665">
    <property type="entry name" value="ISOPENTENYL-DIPHOSPHATE DELTA-ISOMERASE"/>
    <property type="match status" value="1"/>
</dbReference>
<protein>
    <recommendedName>
        <fullName evidence="11">Isopentenyl-diphosphate delta-isomerase</fullName>
        <shortName evidence="11">IPP isomerase</shortName>
        <ecNumber evidence="11">5.3.3.2</ecNumber>
    </recommendedName>
    <alternativeName>
        <fullName evidence="11">Isopentenyl diphosphate:dimethylallyl diphosphate isomerase</fullName>
    </alternativeName>
    <alternativeName>
        <fullName evidence="11">Isopentenyl pyrophosphate isomerase</fullName>
    </alternativeName>
    <alternativeName>
        <fullName evidence="11">Type 2 isopentenyl diphosphate isomerase</fullName>
        <shortName evidence="11">IDI-2</shortName>
    </alternativeName>
</protein>
<comment type="similarity">
    <text evidence="11">Belongs to the IPP isomerase type 2 family.</text>
</comment>
<dbReference type="GO" id="GO:0000287">
    <property type="term" value="F:magnesium ion binding"/>
    <property type="evidence" value="ECO:0007669"/>
    <property type="project" value="UniProtKB-UniRule"/>
</dbReference>
<dbReference type="NCBIfam" id="TIGR02151">
    <property type="entry name" value="IPP_isom_2"/>
    <property type="match status" value="1"/>
</dbReference>
<dbReference type="GeneID" id="13061869"/>
<dbReference type="AlphaFoldDB" id="I3XTP2"/>
<feature type="binding site" evidence="11">
    <location>
        <position position="182"/>
    </location>
    <ligand>
        <name>Mg(2+)</name>
        <dbReference type="ChEBI" id="CHEBI:18420"/>
    </ligand>
</feature>
<evidence type="ECO:0000256" key="6">
    <source>
        <dbReference type="ARBA" id="ARBA00022842"/>
    </source>
</evidence>
<feature type="binding site" evidence="11">
    <location>
        <position position="84"/>
    </location>
    <ligand>
        <name>FMN</name>
        <dbReference type="ChEBI" id="CHEBI:58210"/>
    </ligand>
</feature>
<feature type="binding site" evidence="11">
    <location>
        <begin position="25"/>
        <end position="26"/>
    </location>
    <ligand>
        <name>substrate</name>
    </ligand>
</feature>
<dbReference type="PANTHER" id="PTHR43665:SF1">
    <property type="entry name" value="ISOPENTENYL-DIPHOSPHATE DELTA-ISOMERASE"/>
    <property type="match status" value="1"/>
</dbReference>
<dbReference type="HOGENOM" id="CLU_065515_1_0_2"/>
<dbReference type="GO" id="GO:0004452">
    <property type="term" value="F:isopentenyl-diphosphate delta-isomerase activity"/>
    <property type="evidence" value="ECO:0007669"/>
    <property type="project" value="UniProtKB-UniRule"/>
</dbReference>
<gene>
    <name evidence="11" type="primary">fni</name>
    <name evidence="13" type="ORF">Desfe_1451</name>
</gene>
<keyword evidence="2 11" id="KW-0963">Cytoplasm</keyword>
<evidence type="ECO:0000256" key="7">
    <source>
        <dbReference type="ARBA" id="ARBA00022857"/>
    </source>
</evidence>
<dbReference type="eggNOG" id="arCOG00613">
    <property type="taxonomic scope" value="Archaea"/>
</dbReference>
<dbReference type="InterPro" id="IPR013785">
    <property type="entry name" value="Aldolase_TIM"/>
</dbReference>
<accession>I3XTP2</accession>
<evidence type="ECO:0000256" key="3">
    <source>
        <dbReference type="ARBA" id="ARBA00022630"/>
    </source>
</evidence>
<feature type="binding site" evidence="11">
    <location>
        <position position="214"/>
    </location>
    <ligand>
        <name>FMN</name>
        <dbReference type="ChEBI" id="CHEBI:58210"/>
    </ligand>
</feature>
<dbReference type="InterPro" id="IPR011179">
    <property type="entry name" value="IPdP_isomerase"/>
</dbReference>
<feature type="domain" description="FMN-dependent dehydrogenase" evidence="12">
    <location>
        <begin position="283"/>
        <end position="360"/>
    </location>
</feature>
<comment type="subunit">
    <text evidence="10 11">Homooctamer. Dimer of tetramers.</text>
</comment>
<dbReference type="PIRSF" id="PIRSF003314">
    <property type="entry name" value="IPP_isomerase"/>
    <property type="match status" value="1"/>
</dbReference>
<keyword evidence="8 11" id="KW-0414">Isoprene biosynthesis</keyword>
<dbReference type="GO" id="GO:0016491">
    <property type="term" value="F:oxidoreductase activity"/>
    <property type="evidence" value="ECO:0007669"/>
    <property type="project" value="InterPro"/>
</dbReference>
<dbReference type="KEGG" id="dfd:Desfe_1451"/>
<dbReference type="GO" id="GO:0070402">
    <property type="term" value="F:NADPH binding"/>
    <property type="evidence" value="ECO:0007669"/>
    <property type="project" value="UniProtKB-UniRule"/>
</dbReference>
<organism evidence="13 14">
    <name type="scientific">Desulfurococcus amylolyticus DSM 16532</name>
    <dbReference type="NCBI Taxonomy" id="768672"/>
    <lineage>
        <taxon>Archaea</taxon>
        <taxon>Thermoproteota</taxon>
        <taxon>Thermoprotei</taxon>
        <taxon>Desulfurococcales</taxon>
        <taxon>Desulfurococcaceae</taxon>
        <taxon>Desulfurococcus</taxon>
    </lineage>
</organism>
<keyword evidence="7 11" id="KW-0521">NADP</keyword>
<keyword evidence="5 11" id="KW-0479">Metal-binding</keyword>
<keyword evidence="4 11" id="KW-0288">FMN</keyword>
<comment type="catalytic activity">
    <reaction evidence="11">
        <text>isopentenyl diphosphate = dimethylallyl diphosphate</text>
        <dbReference type="Rhea" id="RHEA:23284"/>
        <dbReference type="ChEBI" id="CHEBI:57623"/>
        <dbReference type="ChEBI" id="CHEBI:128769"/>
        <dbReference type="EC" id="5.3.3.2"/>
    </reaction>
</comment>
<evidence type="ECO:0000256" key="10">
    <source>
        <dbReference type="ARBA" id="ARBA00025810"/>
    </source>
</evidence>
<keyword evidence="9 11" id="KW-0413">Isomerase</keyword>
<evidence type="ECO:0000256" key="9">
    <source>
        <dbReference type="ARBA" id="ARBA00023235"/>
    </source>
</evidence>
<dbReference type="InterPro" id="IPR000262">
    <property type="entry name" value="FMN-dep_DH"/>
</dbReference>
<dbReference type="Proteomes" id="UP000006175">
    <property type="component" value="Chromosome"/>
</dbReference>
<evidence type="ECO:0000256" key="2">
    <source>
        <dbReference type="ARBA" id="ARBA00022490"/>
    </source>
</evidence>
<evidence type="ECO:0000256" key="11">
    <source>
        <dbReference type="HAMAP-Rule" id="MF_00354"/>
    </source>
</evidence>